<dbReference type="EMBL" id="SOSA01001006">
    <property type="protein sequence ID" value="THC87884.1"/>
    <property type="molecule type" value="Genomic_DNA"/>
</dbReference>
<evidence type="ECO:0000313" key="2">
    <source>
        <dbReference type="EMBL" id="THC87884.1"/>
    </source>
</evidence>
<dbReference type="Proteomes" id="UP000308092">
    <property type="component" value="Unassembled WGS sequence"/>
</dbReference>
<dbReference type="VEuPathDB" id="FungiDB:EYZ11_012670"/>
<comment type="caution">
    <text evidence="2">The sequence shown here is derived from an EMBL/GenBank/DDBJ whole genome shotgun (WGS) entry which is preliminary data.</text>
</comment>
<accession>A0A4V3UMM8</accession>
<feature type="compositionally biased region" description="Low complexity" evidence="1">
    <location>
        <begin position="26"/>
        <end position="38"/>
    </location>
</feature>
<name>A0A4V3UMM8_9EURO</name>
<evidence type="ECO:0000313" key="3">
    <source>
        <dbReference type="Proteomes" id="UP000308092"/>
    </source>
</evidence>
<proteinExistence type="predicted"/>
<evidence type="ECO:0000256" key="1">
    <source>
        <dbReference type="SAM" id="MobiDB-lite"/>
    </source>
</evidence>
<feature type="region of interest" description="Disordered" evidence="1">
    <location>
        <begin position="1"/>
        <end position="38"/>
    </location>
</feature>
<organism evidence="2 3">
    <name type="scientific">Aspergillus tanneri</name>
    <dbReference type="NCBI Taxonomy" id="1220188"/>
    <lineage>
        <taxon>Eukaryota</taxon>
        <taxon>Fungi</taxon>
        <taxon>Dikarya</taxon>
        <taxon>Ascomycota</taxon>
        <taxon>Pezizomycotina</taxon>
        <taxon>Eurotiomycetes</taxon>
        <taxon>Eurotiomycetidae</taxon>
        <taxon>Eurotiales</taxon>
        <taxon>Aspergillaceae</taxon>
        <taxon>Aspergillus</taxon>
        <taxon>Aspergillus subgen. Circumdati</taxon>
    </lineage>
</organism>
<gene>
    <name evidence="2" type="ORF">EYZ11_012670</name>
</gene>
<protein>
    <submittedName>
        <fullName evidence="2">Uncharacterized protein</fullName>
    </submittedName>
</protein>
<reference evidence="2 3" key="1">
    <citation type="submission" date="2019-03" db="EMBL/GenBank/DDBJ databases">
        <title>The genome sequence of a newly discovered highly antifungal drug resistant Aspergillus species, Aspergillus tanneri NIH 1004.</title>
        <authorList>
            <person name="Mounaud S."/>
            <person name="Singh I."/>
            <person name="Joardar V."/>
            <person name="Pakala S."/>
            <person name="Pakala S."/>
            <person name="Venepally P."/>
            <person name="Hoover J."/>
            <person name="Nierman W."/>
            <person name="Chung J."/>
            <person name="Losada L."/>
        </authorList>
    </citation>
    <scope>NUCLEOTIDE SEQUENCE [LARGE SCALE GENOMIC DNA]</scope>
    <source>
        <strain evidence="2 3">NIH1004</strain>
    </source>
</reference>
<dbReference type="AlphaFoldDB" id="A0A4V3UMM8"/>
<keyword evidence="3" id="KW-1185">Reference proteome</keyword>
<sequence>MPDTALPRLQVAGFEEDGDKDDKDNNNNNSNYNSSGSK</sequence>